<evidence type="ECO:0000256" key="3">
    <source>
        <dbReference type="ARBA" id="ARBA00023082"/>
    </source>
</evidence>
<dbReference type="SUPFAM" id="SSF88946">
    <property type="entry name" value="Sigma2 domain of RNA polymerase sigma factors"/>
    <property type="match status" value="1"/>
</dbReference>
<dbReference type="CDD" id="cd06171">
    <property type="entry name" value="Sigma70_r4"/>
    <property type="match status" value="1"/>
</dbReference>
<gene>
    <name evidence="7" type="ORF">H9635_08810</name>
</gene>
<evidence type="ECO:0000259" key="6">
    <source>
        <dbReference type="Pfam" id="PF08281"/>
    </source>
</evidence>
<sequence length="175" mass="20982">MQLEQFVRTHGEELLRLSYTYVKNKEMAEDIVQDVLLKAYEQQDKFRGDASYRTYLYRMTINRSYDYLRSWSYKNTVLTNKIQGIFQVTKSTEQQVFEQNDNRLLGYAVLDLPVKYREIIILFYYKELKIDEIAELLSISDNTVKTRLKRGREKLRKQLEGGEWVDEFSSETSNR</sequence>
<keyword evidence="4" id="KW-0804">Transcription</keyword>
<organism evidence="7 8">
    <name type="scientific">Solibacillus faecavium</name>
    <dbReference type="NCBI Taxonomy" id="2762221"/>
    <lineage>
        <taxon>Bacteria</taxon>
        <taxon>Bacillati</taxon>
        <taxon>Bacillota</taxon>
        <taxon>Bacilli</taxon>
        <taxon>Bacillales</taxon>
        <taxon>Caryophanaceae</taxon>
        <taxon>Solibacillus</taxon>
    </lineage>
</organism>
<feature type="domain" description="RNA polymerase sigma-70 region 2" evidence="5">
    <location>
        <begin position="6"/>
        <end position="70"/>
    </location>
</feature>
<dbReference type="PANTHER" id="PTHR43133:SF60">
    <property type="entry name" value="RNA POLYMERASE SIGMA FACTOR SIGV"/>
    <property type="match status" value="1"/>
</dbReference>
<dbReference type="InterPro" id="IPR039425">
    <property type="entry name" value="RNA_pol_sigma-70-like"/>
</dbReference>
<name>A0ABR8XY04_9BACL</name>
<comment type="similarity">
    <text evidence="1">Belongs to the sigma-70 factor family. ECF subfamily.</text>
</comment>
<dbReference type="Proteomes" id="UP000619101">
    <property type="component" value="Unassembled WGS sequence"/>
</dbReference>
<dbReference type="InterPro" id="IPR007627">
    <property type="entry name" value="RNA_pol_sigma70_r2"/>
</dbReference>
<accession>A0ABR8XY04</accession>
<dbReference type="NCBIfam" id="TIGR02937">
    <property type="entry name" value="sigma70-ECF"/>
    <property type="match status" value="1"/>
</dbReference>
<dbReference type="EMBL" id="JACSPZ010000003">
    <property type="protein sequence ID" value="MBD8036842.1"/>
    <property type="molecule type" value="Genomic_DNA"/>
</dbReference>
<evidence type="ECO:0000256" key="4">
    <source>
        <dbReference type="ARBA" id="ARBA00023163"/>
    </source>
</evidence>
<dbReference type="InterPro" id="IPR013325">
    <property type="entry name" value="RNA_pol_sigma_r2"/>
</dbReference>
<dbReference type="Pfam" id="PF04542">
    <property type="entry name" value="Sigma70_r2"/>
    <property type="match status" value="1"/>
</dbReference>
<dbReference type="Gene3D" id="1.10.10.10">
    <property type="entry name" value="Winged helix-like DNA-binding domain superfamily/Winged helix DNA-binding domain"/>
    <property type="match status" value="1"/>
</dbReference>
<dbReference type="Pfam" id="PF08281">
    <property type="entry name" value="Sigma70_r4_2"/>
    <property type="match status" value="1"/>
</dbReference>
<dbReference type="SUPFAM" id="SSF88659">
    <property type="entry name" value="Sigma3 and sigma4 domains of RNA polymerase sigma factors"/>
    <property type="match status" value="1"/>
</dbReference>
<comment type="caution">
    <text evidence="7">The sequence shown here is derived from an EMBL/GenBank/DDBJ whole genome shotgun (WGS) entry which is preliminary data.</text>
</comment>
<evidence type="ECO:0000313" key="8">
    <source>
        <dbReference type="Proteomes" id="UP000619101"/>
    </source>
</evidence>
<keyword evidence="3" id="KW-0731">Sigma factor</keyword>
<dbReference type="InterPro" id="IPR013249">
    <property type="entry name" value="RNA_pol_sigma70_r4_t2"/>
</dbReference>
<dbReference type="Gene3D" id="1.10.1740.10">
    <property type="match status" value="1"/>
</dbReference>
<keyword evidence="8" id="KW-1185">Reference proteome</keyword>
<reference evidence="7 8" key="1">
    <citation type="submission" date="2020-08" db="EMBL/GenBank/DDBJ databases">
        <title>A Genomic Blueprint of the Chicken Gut Microbiome.</title>
        <authorList>
            <person name="Gilroy R."/>
            <person name="Ravi A."/>
            <person name="Getino M."/>
            <person name="Pursley I."/>
            <person name="Horton D.L."/>
            <person name="Alikhan N.-F."/>
            <person name="Baker D."/>
            <person name="Gharbi K."/>
            <person name="Hall N."/>
            <person name="Watson M."/>
            <person name="Adriaenssens E.M."/>
            <person name="Foster-Nyarko E."/>
            <person name="Jarju S."/>
            <person name="Secka A."/>
            <person name="Antonio M."/>
            <person name="Oren A."/>
            <person name="Chaudhuri R."/>
            <person name="La Ragione R.M."/>
            <person name="Hildebrand F."/>
            <person name="Pallen M.J."/>
        </authorList>
    </citation>
    <scope>NUCLEOTIDE SEQUENCE [LARGE SCALE GENOMIC DNA]</scope>
    <source>
        <strain evidence="7 8">A46</strain>
    </source>
</reference>
<dbReference type="RefSeq" id="WP_191699816.1">
    <property type="nucleotide sequence ID" value="NZ_JACSPZ010000003.1"/>
</dbReference>
<evidence type="ECO:0000256" key="1">
    <source>
        <dbReference type="ARBA" id="ARBA00010641"/>
    </source>
</evidence>
<evidence type="ECO:0000256" key="2">
    <source>
        <dbReference type="ARBA" id="ARBA00023015"/>
    </source>
</evidence>
<protein>
    <submittedName>
        <fullName evidence="7">Sigma-70 family RNA polymerase sigma factor</fullName>
    </submittedName>
</protein>
<evidence type="ECO:0000313" key="7">
    <source>
        <dbReference type="EMBL" id="MBD8036842.1"/>
    </source>
</evidence>
<proteinExistence type="inferred from homology"/>
<dbReference type="PANTHER" id="PTHR43133">
    <property type="entry name" value="RNA POLYMERASE ECF-TYPE SIGMA FACTO"/>
    <property type="match status" value="1"/>
</dbReference>
<dbReference type="InterPro" id="IPR013324">
    <property type="entry name" value="RNA_pol_sigma_r3/r4-like"/>
</dbReference>
<keyword evidence="2" id="KW-0805">Transcription regulation</keyword>
<dbReference type="InterPro" id="IPR036388">
    <property type="entry name" value="WH-like_DNA-bd_sf"/>
</dbReference>
<dbReference type="InterPro" id="IPR014284">
    <property type="entry name" value="RNA_pol_sigma-70_dom"/>
</dbReference>
<feature type="domain" description="RNA polymerase sigma factor 70 region 4 type 2" evidence="6">
    <location>
        <begin position="107"/>
        <end position="155"/>
    </location>
</feature>
<evidence type="ECO:0000259" key="5">
    <source>
        <dbReference type="Pfam" id="PF04542"/>
    </source>
</evidence>